<dbReference type="GO" id="GO:0006203">
    <property type="term" value="P:dGTP catabolic process"/>
    <property type="evidence" value="ECO:0007669"/>
    <property type="project" value="TreeGrafter"/>
</dbReference>
<dbReference type="Gene3D" id="1.10.287.1080">
    <property type="entry name" value="MazG-like"/>
    <property type="match status" value="2"/>
</dbReference>
<evidence type="ECO:0000259" key="1">
    <source>
        <dbReference type="Pfam" id="PF03819"/>
    </source>
</evidence>
<dbReference type="PANTHER" id="PTHR30522:SF0">
    <property type="entry name" value="NUCLEOSIDE TRIPHOSPHATE PYROPHOSPHOHYDROLASE"/>
    <property type="match status" value="1"/>
</dbReference>
<reference evidence="2 3" key="1">
    <citation type="submission" date="2013-03" db="EMBL/GenBank/DDBJ databases">
        <authorList>
            <person name="Le V."/>
        </authorList>
    </citation>
    <scope>NUCLEOTIDE SEQUENCE [LARGE SCALE GENOMIC DNA]</scope>
    <source>
        <strain evidence="2 3">BiD32</strain>
    </source>
</reference>
<protein>
    <submittedName>
        <fullName evidence="2">Nucleoside triphosphate pyrophosphohydrolase MazG</fullName>
        <ecNumber evidence="2">3.6.1.8</ecNumber>
    </submittedName>
</protein>
<evidence type="ECO:0000313" key="3">
    <source>
        <dbReference type="Proteomes" id="UP000013201"/>
    </source>
</evidence>
<dbReference type="InterPro" id="IPR048015">
    <property type="entry name" value="NTP-PPase_MazG-like_N"/>
</dbReference>
<dbReference type="CDD" id="cd11529">
    <property type="entry name" value="NTP-PPase_MazG_Cterm"/>
    <property type="match status" value="1"/>
</dbReference>
<dbReference type="GO" id="GO:0046047">
    <property type="term" value="P:TTP catabolic process"/>
    <property type="evidence" value="ECO:0007669"/>
    <property type="project" value="TreeGrafter"/>
</dbReference>
<dbReference type="Proteomes" id="UP000013201">
    <property type="component" value="Unassembled WGS sequence"/>
</dbReference>
<evidence type="ECO:0000313" key="2">
    <source>
        <dbReference type="EMBL" id="CCW15889.1"/>
    </source>
</evidence>
<proteinExistence type="predicted"/>
<dbReference type="GO" id="GO:0006950">
    <property type="term" value="P:response to stress"/>
    <property type="evidence" value="ECO:0007669"/>
    <property type="project" value="UniProtKB-ARBA"/>
</dbReference>
<dbReference type="FunFam" id="1.10.287.1080:FF:000001">
    <property type="entry name" value="Nucleoside triphosphate pyrophosphohydrolase"/>
    <property type="match status" value="1"/>
</dbReference>
<reference evidence="3" key="2">
    <citation type="submission" date="2013-04" db="EMBL/GenBank/DDBJ databases">
        <title>Bisphenol A degrading Sphingobium sp. strain BiD32.</title>
        <authorList>
            <person name="Nielsen J.L."/>
            <person name="Zhou N.A."/>
            <person name="Kjeldal H."/>
        </authorList>
    </citation>
    <scope>NUCLEOTIDE SEQUENCE [LARGE SCALE GENOMIC DNA]</scope>
    <source>
        <strain evidence="3">BiD32</strain>
    </source>
</reference>
<dbReference type="EMBL" id="CAVK010000012">
    <property type="protein sequence ID" value="CCW15889.1"/>
    <property type="molecule type" value="Genomic_DNA"/>
</dbReference>
<comment type="caution">
    <text evidence="2">The sequence shown here is derived from an EMBL/GenBank/DDBJ whole genome shotgun (WGS) entry which is preliminary data.</text>
</comment>
<keyword evidence="2" id="KW-0378">Hydrolase</keyword>
<name>N1MGJ1_9SPHN</name>
<dbReference type="Pfam" id="PF03819">
    <property type="entry name" value="MazG"/>
    <property type="match status" value="1"/>
</dbReference>
<dbReference type="GO" id="GO:0046052">
    <property type="term" value="P:UTP catabolic process"/>
    <property type="evidence" value="ECO:0007669"/>
    <property type="project" value="TreeGrafter"/>
</dbReference>
<dbReference type="InterPro" id="IPR011551">
    <property type="entry name" value="NTP_PyrPHydrolase_MazG"/>
</dbReference>
<dbReference type="InterPro" id="IPR048011">
    <property type="entry name" value="NTP-PPase_MazG-like_C"/>
</dbReference>
<accession>N1MGJ1</accession>
<dbReference type="InterPro" id="IPR004518">
    <property type="entry name" value="MazG-like_dom"/>
</dbReference>
<dbReference type="GO" id="GO:0047693">
    <property type="term" value="F:ATP diphosphatase activity"/>
    <property type="evidence" value="ECO:0007669"/>
    <property type="project" value="UniProtKB-EC"/>
</dbReference>
<keyword evidence="3" id="KW-1185">Reference proteome</keyword>
<dbReference type="EC" id="3.6.1.8" evidence="2"/>
<dbReference type="NCBIfam" id="TIGR00444">
    <property type="entry name" value="mazG"/>
    <property type="match status" value="1"/>
</dbReference>
<dbReference type="GO" id="GO:0046081">
    <property type="term" value="P:dUTP catabolic process"/>
    <property type="evidence" value="ECO:0007669"/>
    <property type="project" value="TreeGrafter"/>
</dbReference>
<dbReference type="AlphaFoldDB" id="N1MGJ1"/>
<sequence length="250" mass="27646">MPLANVMARLRDPDTGCPWDIEQDFASIAPYTIEEAYEVADAIERNDMAALRDELGDLLLQVAFHSRMAEQAGHFSLQDVIDGITQKMIRRHPHVFGEGTKREDGHAQWEAIKAAERAEKEPDSSALAGVAIALPALLRAEKLQKRAARTGFDWPDTNGAIAKIVEELDEVQGAATPAEREEEVGDLLFAVVNLARHLKIDPEVALRGGNAKFDRRFRVMEEIAGDAFAALTLDEKEALWQRAKRAEAPA</sequence>
<dbReference type="PANTHER" id="PTHR30522">
    <property type="entry name" value="NUCLEOSIDE TRIPHOSPHATE PYROPHOSPHOHYDROLASE"/>
    <property type="match status" value="1"/>
</dbReference>
<organism evidence="2 3">
    <name type="scientific">Sphingobium indicum BiD32</name>
    <dbReference type="NCBI Taxonomy" id="1301087"/>
    <lineage>
        <taxon>Bacteria</taxon>
        <taxon>Pseudomonadati</taxon>
        <taxon>Pseudomonadota</taxon>
        <taxon>Alphaproteobacteria</taxon>
        <taxon>Sphingomonadales</taxon>
        <taxon>Sphingomonadaceae</taxon>
        <taxon>Sphingobium</taxon>
    </lineage>
</organism>
<dbReference type="GO" id="GO:0046076">
    <property type="term" value="P:dTTP catabolic process"/>
    <property type="evidence" value="ECO:0007669"/>
    <property type="project" value="TreeGrafter"/>
</dbReference>
<dbReference type="SUPFAM" id="SSF101386">
    <property type="entry name" value="all-alpha NTP pyrophosphatases"/>
    <property type="match status" value="2"/>
</dbReference>
<gene>
    <name evidence="2" type="ORF">EBBID32_2190</name>
</gene>
<dbReference type="GO" id="GO:0046061">
    <property type="term" value="P:dATP catabolic process"/>
    <property type="evidence" value="ECO:0007669"/>
    <property type="project" value="TreeGrafter"/>
</dbReference>
<feature type="domain" description="NTP pyrophosphohydrolase MazG-like" evidence="1">
    <location>
        <begin position="23"/>
        <end position="96"/>
    </location>
</feature>
<dbReference type="NCBIfam" id="NF007113">
    <property type="entry name" value="PRK09562.1"/>
    <property type="match status" value="1"/>
</dbReference>
<dbReference type="CDD" id="cd11528">
    <property type="entry name" value="NTP-PPase_MazG_Nterm"/>
    <property type="match status" value="1"/>
</dbReference>